<sequence>MTASEMIVRYRKEMMELARNMPDDAFELSLRDIVDLPREKKQVQNADVHEEKEKQQQHQRKKGKKKKRETHPHPPSPIMLNMFISISSSKIKSGGKQSSKPVDKRKITGCLPLISFITNWWSRRDRIGTKIRPSHKLH</sequence>
<feature type="region of interest" description="Disordered" evidence="1">
    <location>
        <begin position="38"/>
        <end position="80"/>
    </location>
</feature>
<dbReference type="EMBL" id="LFYR01001090">
    <property type="protein sequence ID" value="KMZ64889.1"/>
    <property type="molecule type" value="Genomic_DNA"/>
</dbReference>
<evidence type="ECO:0000313" key="3">
    <source>
        <dbReference type="Proteomes" id="UP000036987"/>
    </source>
</evidence>
<feature type="compositionally biased region" description="Basic residues" evidence="1">
    <location>
        <begin position="57"/>
        <end position="70"/>
    </location>
</feature>
<reference evidence="3" key="1">
    <citation type="journal article" date="2016" name="Nature">
        <title>The genome of the seagrass Zostera marina reveals angiosperm adaptation to the sea.</title>
        <authorList>
            <person name="Olsen J.L."/>
            <person name="Rouze P."/>
            <person name="Verhelst B."/>
            <person name="Lin Y.-C."/>
            <person name="Bayer T."/>
            <person name="Collen J."/>
            <person name="Dattolo E."/>
            <person name="De Paoli E."/>
            <person name="Dittami S."/>
            <person name="Maumus F."/>
            <person name="Michel G."/>
            <person name="Kersting A."/>
            <person name="Lauritano C."/>
            <person name="Lohaus R."/>
            <person name="Toepel M."/>
            <person name="Tonon T."/>
            <person name="Vanneste K."/>
            <person name="Amirebrahimi M."/>
            <person name="Brakel J."/>
            <person name="Bostroem C."/>
            <person name="Chovatia M."/>
            <person name="Grimwood J."/>
            <person name="Jenkins J.W."/>
            <person name="Jueterbock A."/>
            <person name="Mraz A."/>
            <person name="Stam W.T."/>
            <person name="Tice H."/>
            <person name="Bornberg-Bauer E."/>
            <person name="Green P.J."/>
            <person name="Pearson G.A."/>
            <person name="Procaccini G."/>
            <person name="Duarte C.M."/>
            <person name="Schmutz J."/>
            <person name="Reusch T.B.H."/>
            <person name="Van de Peer Y."/>
        </authorList>
    </citation>
    <scope>NUCLEOTIDE SEQUENCE [LARGE SCALE GENOMIC DNA]</scope>
    <source>
        <strain evidence="3">cv. Finnish</strain>
    </source>
</reference>
<dbReference type="PANTHER" id="PTHR34193">
    <property type="entry name" value="OS11G0199801 PROTEIN"/>
    <property type="match status" value="1"/>
</dbReference>
<protein>
    <submittedName>
        <fullName evidence="2">Uncharacterized protein</fullName>
    </submittedName>
</protein>
<dbReference type="PANTHER" id="PTHR34193:SF18">
    <property type="entry name" value="OS11G0199801 PROTEIN"/>
    <property type="match status" value="1"/>
</dbReference>
<proteinExistence type="predicted"/>
<gene>
    <name evidence="2" type="ORF">ZOSMA_345G00050</name>
</gene>
<comment type="caution">
    <text evidence="2">The sequence shown here is derived from an EMBL/GenBank/DDBJ whole genome shotgun (WGS) entry which is preliminary data.</text>
</comment>
<feature type="compositionally biased region" description="Basic and acidic residues" evidence="1">
    <location>
        <begin position="38"/>
        <end position="56"/>
    </location>
</feature>
<keyword evidence="3" id="KW-1185">Reference proteome</keyword>
<name>A0A0K9P7A6_ZOSMR</name>
<accession>A0A0K9P7A6</accession>
<dbReference type="Proteomes" id="UP000036987">
    <property type="component" value="Unassembled WGS sequence"/>
</dbReference>
<dbReference type="OrthoDB" id="776574at2759"/>
<evidence type="ECO:0000256" key="1">
    <source>
        <dbReference type="SAM" id="MobiDB-lite"/>
    </source>
</evidence>
<organism evidence="2 3">
    <name type="scientific">Zostera marina</name>
    <name type="common">Eelgrass</name>
    <dbReference type="NCBI Taxonomy" id="29655"/>
    <lineage>
        <taxon>Eukaryota</taxon>
        <taxon>Viridiplantae</taxon>
        <taxon>Streptophyta</taxon>
        <taxon>Embryophyta</taxon>
        <taxon>Tracheophyta</taxon>
        <taxon>Spermatophyta</taxon>
        <taxon>Magnoliopsida</taxon>
        <taxon>Liliopsida</taxon>
        <taxon>Zosteraceae</taxon>
        <taxon>Zostera</taxon>
    </lineage>
</organism>
<dbReference type="AlphaFoldDB" id="A0A0K9P7A6"/>
<evidence type="ECO:0000313" key="2">
    <source>
        <dbReference type="EMBL" id="KMZ64889.1"/>
    </source>
</evidence>